<gene>
    <name evidence="1" type="ORF">PODLI_1B003303</name>
</gene>
<evidence type="ECO:0000313" key="1">
    <source>
        <dbReference type="EMBL" id="CAI5798267.1"/>
    </source>
</evidence>
<dbReference type="Proteomes" id="UP001178461">
    <property type="component" value="Chromosome 16"/>
</dbReference>
<proteinExistence type="predicted"/>
<keyword evidence="2" id="KW-1185">Reference proteome</keyword>
<reference evidence="1" key="1">
    <citation type="submission" date="2022-12" db="EMBL/GenBank/DDBJ databases">
        <authorList>
            <person name="Alioto T."/>
            <person name="Alioto T."/>
            <person name="Gomez Garrido J."/>
        </authorList>
    </citation>
    <scope>NUCLEOTIDE SEQUENCE</scope>
</reference>
<dbReference type="AlphaFoldDB" id="A0AA35LLZ8"/>
<dbReference type="EMBL" id="OX395143">
    <property type="protein sequence ID" value="CAI5798267.1"/>
    <property type="molecule type" value="Genomic_DNA"/>
</dbReference>
<evidence type="ECO:0000313" key="2">
    <source>
        <dbReference type="Proteomes" id="UP001178461"/>
    </source>
</evidence>
<name>A0AA35LLZ8_9SAUR</name>
<sequence length="110" mass="12535">MKSFSLKETALDVDGVESILQCSGQQGQRNYSRTLFYREGIAFSSSSNSQEPFEISLIKDRCPKTIACRPAALDHPSHKELQRINRKWVGRRCQQRTSDSTPESNIIIIF</sequence>
<protein>
    <submittedName>
        <fullName evidence="1">Uncharacterized protein</fullName>
    </submittedName>
</protein>
<organism evidence="1 2">
    <name type="scientific">Podarcis lilfordi</name>
    <name type="common">Lilford's wall lizard</name>
    <dbReference type="NCBI Taxonomy" id="74358"/>
    <lineage>
        <taxon>Eukaryota</taxon>
        <taxon>Metazoa</taxon>
        <taxon>Chordata</taxon>
        <taxon>Craniata</taxon>
        <taxon>Vertebrata</taxon>
        <taxon>Euteleostomi</taxon>
        <taxon>Lepidosauria</taxon>
        <taxon>Squamata</taxon>
        <taxon>Bifurcata</taxon>
        <taxon>Unidentata</taxon>
        <taxon>Episquamata</taxon>
        <taxon>Laterata</taxon>
        <taxon>Lacertibaenia</taxon>
        <taxon>Lacertidae</taxon>
        <taxon>Podarcis</taxon>
    </lineage>
</organism>
<accession>A0AA35LLZ8</accession>